<dbReference type="SMART" id="SM01008">
    <property type="entry name" value="Ald_Xan_dh_C"/>
    <property type="match status" value="1"/>
</dbReference>
<dbReference type="GO" id="GO:0016491">
    <property type="term" value="F:oxidoreductase activity"/>
    <property type="evidence" value="ECO:0007669"/>
    <property type="project" value="InterPro"/>
</dbReference>
<feature type="domain" description="Aldehyde oxidase/xanthine dehydrogenase a/b hammerhead" evidence="1">
    <location>
        <begin position="21"/>
        <end position="132"/>
    </location>
</feature>
<evidence type="ECO:0000313" key="2">
    <source>
        <dbReference type="EMBL" id="QAT16498.1"/>
    </source>
</evidence>
<dbReference type="Pfam" id="PF01315">
    <property type="entry name" value="Ald_Xan_dh_C"/>
    <property type="match status" value="1"/>
</dbReference>
<evidence type="ECO:0000259" key="1">
    <source>
        <dbReference type="SMART" id="SM01008"/>
    </source>
</evidence>
<reference evidence="2 3" key="1">
    <citation type="submission" date="2017-01" db="EMBL/GenBank/DDBJ databases">
        <title>First insights into the biology of 'candidatus Vampirococcus archaeovorus'.</title>
        <authorList>
            <person name="Kizina J."/>
            <person name="Jordan S."/>
            <person name="Stueber K."/>
            <person name="Reinhardt R."/>
            <person name="Harder J."/>
        </authorList>
    </citation>
    <scope>NUCLEOTIDE SEQUENCE [LARGE SCALE GENOMIC DNA]</scope>
    <source>
        <strain evidence="2 3">LiM</strain>
    </source>
</reference>
<dbReference type="AlphaFoldDB" id="A0A410P339"/>
<dbReference type="InterPro" id="IPR036856">
    <property type="entry name" value="Ald_Oxase/Xan_DH_a/b_sf"/>
</dbReference>
<dbReference type="Pfam" id="PF20256">
    <property type="entry name" value="MoCoBD_2"/>
    <property type="match status" value="1"/>
</dbReference>
<dbReference type="InterPro" id="IPR046867">
    <property type="entry name" value="AldOxase/xan_DH_MoCoBD2"/>
</dbReference>
<dbReference type="OrthoDB" id="9759099at2"/>
<dbReference type="InterPro" id="IPR000674">
    <property type="entry name" value="Ald_Oxase/Xan_DH_a/b"/>
</dbReference>
<protein>
    <submittedName>
        <fullName evidence="2">Xanthine dehydrogenase, molybdenum binding subunit</fullName>
    </submittedName>
</protein>
<sequence>MKTTSPVGKSVPRIDARQKVTGEATYVFDLKFPGMLVGKMLRSPHAHARIVKIDTSKAEKLPGVRAVVTAEDTPKIKFGSNEYFFPYTVDQYPLEFEKVRYIGDEIAAVAAVDEATAEQALSLIDVQYEVLPAVFDAVAAMKPGAPQIHAARNNIGVMLPVCFGDPDRALRESDYVHEDVFVLPSAAHAALEPHVCIGQYEVSTDRITLWSSTQAPFKIREAMAKTLKMQEADIRVIKLNVGGGFGGKLEMFPMDFCACLLSKKCGGAPVKMMCTRQEVFSCTRRKHPMIYKLKSGVKKDGTLMAITGEVIADGGAYCSYGPTVIAAGIMRFMMVYQLKNIRLFGSRVYTNNSISGAIRGFGGVQSGFAIESHMDMLARGIGMDPVEFRLKNTTDPNTLTINKMIISSNGLKDCIRKAAEISGWREKYGAKKETSPGVLRGIGIGIAADVMGSKMYKSHESAGSIIKVEEDGSVYLFTGAADTGQGSDTAMAQIAAHELGVAYERIRIKAADTEITPFDTGSFASRVTFISGNATKNAATDAKRQILEVVAQELKLGVQDLDIEDEQVVNKKSGKMLLSFDQAVVLCYSFNYGRLIIGRGSYNPKTTPIDFRTGEGNISGSYGFEAQIAEVEVDTKTGRVKVLKMYDVHDIGYPINPASVHGQIEGSIVMGLGYTLYEDLKFKEGRVVNPSFSKYRIPRSTEMIPIESVFIETNDPQGPFGAKGMGEASLLPTAAAIANAIYDAVGVQIKDLPITPQKVLAALKDIKNKKQE</sequence>
<dbReference type="Pfam" id="PF02738">
    <property type="entry name" value="MoCoBD_1"/>
    <property type="match status" value="1"/>
</dbReference>
<dbReference type="SUPFAM" id="SSF56003">
    <property type="entry name" value="Molybdenum cofactor-binding domain"/>
    <property type="match status" value="1"/>
</dbReference>
<gene>
    <name evidence="2" type="ORF">BU251_01525</name>
</gene>
<dbReference type="RefSeq" id="WP_128699137.1">
    <property type="nucleotide sequence ID" value="NZ_CP019384.1"/>
</dbReference>
<organism evidence="2 3">
    <name type="scientific">Velamenicoccus archaeovorus</name>
    <dbReference type="NCBI Taxonomy" id="1930593"/>
    <lineage>
        <taxon>Bacteria</taxon>
        <taxon>Pseudomonadati</taxon>
        <taxon>Candidatus Omnitrophota</taxon>
        <taxon>Candidatus Velamenicoccus</taxon>
    </lineage>
</organism>
<dbReference type="InterPro" id="IPR016208">
    <property type="entry name" value="Ald_Oxase/xanthine_DH-like"/>
</dbReference>
<dbReference type="SUPFAM" id="SSF54665">
    <property type="entry name" value="CO dehydrogenase molybdoprotein N-domain-like"/>
    <property type="match status" value="1"/>
</dbReference>
<dbReference type="Gene3D" id="3.90.1170.50">
    <property type="entry name" value="Aldehyde oxidase/xanthine dehydrogenase, a/b hammerhead"/>
    <property type="match status" value="1"/>
</dbReference>
<dbReference type="KEGG" id="vai:BU251_01525"/>
<dbReference type="EMBL" id="CP019384">
    <property type="protein sequence ID" value="QAT16498.1"/>
    <property type="molecule type" value="Genomic_DNA"/>
</dbReference>
<proteinExistence type="predicted"/>
<dbReference type="InterPro" id="IPR037165">
    <property type="entry name" value="AldOxase/xan_DH_Mopterin-bd_sf"/>
</dbReference>
<dbReference type="PANTHER" id="PTHR11908:SF157">
    <property type="entry name" value="XANTHINE DEHYDROGENASE SUBUNIT D-RELATED"/>
    <property type="match status" value="1"/>
</dbReference>
<dbReference type="Proteomes" id="UP000287243">
    <property type="component" value="Chromosome"/>
</dbReference>
<dbReference type="InterPro" id="IPR008274">
    <property type="entry name" value="AldOxase/xan_DH_MoCoBD1"/>
</dbReference>
<accession>A0A410P339</accession>
<dbReference type="PANTHER" id="PTHR11908">
    <property type="entry name" value="XANTHINE DEHYDROGENASE"/>
    <property type="match status" value="1"/>
</dbReference>
<name>A0A410P339_VELA1</name>
<dbReference type="Gene3D" id="3.30.365.10">
    <property type="entry name" value="Aldehyde oxidase/xanthine dehydrogenase, molybdopterin binding domain"/>
    <property type="match status" value="4"/>
</dbReference>
<keyword evidence="3" id="KW-1185">Reference proteome</keyword>
<evidence type="ECO:0000313" key="3">
    <source>
        <dbReference type="Proteomes" id="UP000287243"/>
    </source>
</evidence>
<dbReference type="GO" id="GO:0005506">
    <property type="term" value="F:iron ion binding"/>
    <property type="evidence" value="ECO:0007669"/>
    <property type="project" value="InterPro"/>
</dbReference>